<gene>
    <name evidence="1" type="ORF">RFI_26328</name>
</gene>
<evidence type="ECO:0000313" key="1">
    <source>
        <dbReference type="EMBL" id="ETO11046.1"/>
    </source>
</evidence>
<dbReference type="GO" id="GO:0016787">
    <property type="term" value="F:hydrolase activity"/>
    <property type="evidence" value="ECO:0007669"/>
    <property type="project" value="UniProtKB-KW"/>
</dbReference>
<name>X6MBJ7_RETFI</name>
<dbReference type="Proteomes" id="UP000023152">
    <property type="component" value="Unassembled WGS sequence"/>
</dbReference>
<dbReference type="AlphaFoldDB" id="X6MBJ7"/>
<protein>
    <submittedName>
        <fullName evidence="1">Amidohydrolase family protein</fullName>
    </submittedName>
</protein>
<evidence type="ECO:0000313" key="2">
    <source>
        <dbReference type="Proteomes" id="UP000023152"/>
    </source>
</evidence>
<keyword evidence="1" id="KW-0378">Hydrolase</keyword>
<sequence length="199" mass="22578">MNEVCQGAEASFGVAVRLQWGTHYPPTINHKIGFDQVKFIAEQVLPNGFEECTPAMTAEDFSFFLRERPGAFFFLDAVLTVMKFMVIINQHSKSMKEKNITYQFWLLNKNILFPFMCTYNSLSKALELLMAPLSDDTTNKITNESLTQQEIEIPFEKYINTQSQISTCKQDDDDIKVASKSLSNSAPIGNGFFGNILME</sequence>
<dbReference type="OrthoDB" id="6119954at2759"/>
<proteinExistence type="predicted"/>
<keyword evidence="2" id="KW-1185">Reference proteome</keyword>
<dbReference type="Gene3D" id="3.30.70.360">
    <property type="match status" value="1"/>
</dbReference>
<comment type="caution">
    <text evidence="1">The sequence shown here is derived from an EMBL/GenBank/DDBJ whole genome shotgun (WGS) entry which is preliminary data.</text>
</comment>
<reference evidence="1 2" key="1">
    <citation type="journal article" date="2013" name="Curr. Biol.">
        <title>The Genome of the Foraminiferan Reticulomyxa filosa.</title>
        <authorList>
            <person name="Glockner G."/>
            <person name="Hulsmann N."/>
            <person name="Schleicher M."/>
            <person name="Noegel A.A."/>
            <person name="Eichinger L."/>
            <person name="Gallinger C."/>
            <person name="Pawlowski J."/>
            <person name="Sierra R."/>
            <person name="Euteneuer U."/>
            <person name="Pillet L."/>
            <person name="Moustafa A."/>
            <person name="Platzer M."/>
            <person name="Groth M."/>
            <person name="Szafranski K."/>
            <person name="Schliwa M."/>
        </authorList>
    </citation>
    <scope>NUCLEOTIDE SEQUENCE [LARGE SCALE GENOMIC DNA]</scope>
</reference>
<dbReference type="Gene3D" id="3.40.630.10">
    <property type="entry name" value="Zn peptidases"/>
    <property type="match status" value="1"/>
</dbReference>
<organism evidence="1 2">
    <name type="scientific">Reticulomyxa filosa</name>
    <dbReference type="NCBI Taxonomy" id="46433"/>
    <lineage>
        <taxon>Eukaryota</taxon>
        <taxon>Sar</taxon>
        <taxon>Rhizaria</taxon>
        <taxon>Retaria</taxon>
        <taxon>Foraminifera</taxon>
        <taxon>Monothalamids</taxon>
        <taxon>Reticulomyxidae</taxon>
        <taxon>Reticulomyxa</taxon>
    </lineage>
</organism>
<accession>X6MBJ7</accession>
<dbReference type="EMBL" id="ASPP01022839">
    <property type="protein sequence ID" value="ETO11046.1"/>
    <property type="molecule type" value="Genomic_DNA"/>
</dbReference>